<keyword evidence="4" id="KW-1185">Reference proteome</keyword>
<accession>A0AA37W6P2</accession>
<dbReference type="GO" id="GO:0003700">
    <property type="term" value="F:DNA-binding transcription factor activity"/>
    <property type="evidence" value="ECO:0007669"/>
    <property type="project" value="InterPro"/>
</dbReference>
<dbReference type="EMBL" id="BSNM01000014">
    <property type="protein sequence ID" value="GLQ31750.1"/>
    <property type="molecule type" value="Genomic_DNA"/>
</dbReference>
<dbReference type="GO" id="GO:0000976">
    <property type="term" value="F:transcription cis-regulatory region binding"/>
    <property type="evidence" value="ECO:0007669"/>
    <property type="project" value="TreeGrafter"/>
</dbReference>
<sequence>MVSTVQSQPQKPTHVQTLSTSTVSAIAVMDLADALVQREIIQKEELALISLELLTRYQAFVSQTLTYQTSTDQGPIQEQHLPEKYFIGLWQQLDKQDQATKVTMALRLGEHTETGRLGILANWLRHCSTLEEALATFIEHKALLNQSEHWQIVQHGDEKQISIGFDTSKAYPYIAVLRSFSSLVTWAKFLTGQEIAPKKMTLHTNDETTLKVLSHYFDCPVQGSNDHDTMVFNADIFQAKIITANSYLNELLGQQAKFLKQTLTPVLLSEKLVALLQSDLARYSKLSECLAELNMSRSTLFRKLKSEDTQFSELLDQARKEMHQKLASKGTPNAEISDALGFSEISAFYKFLKR</sequence>
<dbReference type="PANTHER" id="PTHR47894:SF1">
    <property type="entry name" value="HTH-TYPE TRANSCRIPTIONAL REGULATOR VQSM"/>
    <property type="match status" value="1"/>
</dbReference>
<dbReference type="AlphaFoldDB" id="A0AA37W6P2"/>
<feature type="domain" description="HTH araC/xylS-type" evidence="2">
    <location>
        <begin position="270"/>
        <end position="354"/>
    </location>
</feature>
<dbReference type="PANTHER" id="PTHR47894">
    <property type="entry name" value="HTH-TYPE TRANSCRIPTIONAL REGULATOR GADX"/>
    <property type="match status" value="1"/>
</dbReference>
<dbReference type="GO" id="GO:0005829">
    <property type="term" value="C:cytosol"/>
    <property type="evidence" value="ECO:0007669"/>
    <property type="project" value="TreeGrafter"/>
</dbReference>
<dbReference type="Proteomes" id="UP001161389">
    <property type="component" value="Unassembled WGS sequence"/>
</dbReference>
<dbReference type="InterPro" id="IPR032687">
    <property type="entry name" value="AraC-type_N"/>
</dbReference>
<proteinExistence type="predicted"/>
<organism evidence="3 4">
    <name type="scientific">Litoribrevibacter albus</name>
    <dbReference type="NCBI Taxonomy" id="1473156"/>
    <lineage>
        <taxon>Bacteria</taxon>
        <taxon>Pseudomonadati</taxon>
        <taxon>Pseudomonadota</taxon>
        <taxon>Gammaproteobacteria</taxon>
        <taxon>Oceanospirillales</taxon>
        <taxon>Oceanospirillaceae</taxon>
        <taxon>Litoribrevibacter</taxon>
    </lineage>
</organism>
<protein>
    <recommendedName>
        <fullName evidence="2">HTH araC/xylS-type domain-containing protein</fullName>
    </recommendedName>
</protein>
<reference evidence="3" key="2">
    <citation type="submission" date="2023-01" db="EMBL/GenBank/DDBJ databases">
        <title>Draft genome sequence of Litoribrevibacter albus strain NBRC 110071.</title>
        <authorList>
            <person name="Sun Q."/>
            <person name="Mori K."/>
        </authorList>
    </citation>
    <scope>NUCLEOTIDE SEQUENCE</scope>
    <source>
        <strain evidence="3">NBRC 110071</strain>
    </source>
</reference>
<keyword evidence="1" id="KW-0238">DNA-binding</keyword>
<dbReference type="Pfam" id="PF12625">
    <property type="entry name" value="Arabinose_bd"/>
    <property type="match status" value="1"/>
</dbReference>
<dbReference type="PROSITE" id="PS01124">
    <property type="entry name" value="HTH_ARAC_FAMILY_2"/>
    <property type="match status" value="1"/>
</dbReference>
<name>A0AA37W6P2_9GAMM</name>
<evidence type="ECO:0000313" key="3">
    <source>
        <dbReference type="EMBL" id="GLQ31750.1"/>
    </source>
</evidence>
<evidence type="ECO:0000313" key="4">
    <source>
        <dbReference type="Proteomes" id="UP001161389"/>
    </source>
</evidence>
<dbReference type="InterPro" id="IPR018060">
    <property type="entry name" value="HTH_AraC"/>
</dbReference>
<evidence type="ECO:0000259" key="2">
    <source>
        <dbReference type="PROSITE" id="PS01124"/>
    </source>
</evidence>
<comment type="caution">
    <text evidence="3">The sequence shown here is derived from an EMBL/GenBank/DDBJ whole genome shotgun (WGS) entry which is preliminary data.</text>
</comment>
<reference evidence="3" key="1">
    <citation type="journal article" date="2014" name="Int. J. Syst. Evol. Microbiol.">
        <title>Complete genome sequence of Corynebacterium casei LMG S-19264T (=DSM 44701T), isolated from a smear-ripened cheese.</title>
        <authorList>
            <consortium name="US DOE Joint Genome Institute (JGI-PGF)"/>
            <person name="Walter F."/>
            <person name="Albersmeier A."/>
            <person name="Kalinowski J."/>
            <person name="Ruckert C."/>
        </authorList>
    </citation>
    <scope>NUCLEOTIDE SEQUENCE</scope>
    <source>
        <strain evidence="3">NBRC 110071</strain>
    </source>
</reference>
<evidence type="ECO:0000256" key="1">
    <source>
        <dbReference type="ARBA" id="ARBA00023125"/>
    </source>
</evidence>
<gene>
    <name evidence="3" type="ORF">GCM10007876_22290</name>
</gene>
<dbReference type="Gene3D" id="1.10.10.60">
    <property type="entry name" value="Homeodomain-like"/>
    <property type="match status" value="1"/>
</dbReference>